<protein>
    <recommendedName>
        <fullName evidence="5">Cell division protein FtsL</fullName>
    </recommendedName>
</protein>
<gene>
    <name evidence="3" type="ORF">FHU41_000183</name>
</gene>
<accession>A0A7Y9LQY0</accession>
<evidence type="ECO:0000256" key="2">
    <source>
        <dbReference type="SAM" id="Phobius"/>
    </source>
</evidence>
<feature type="compositionally biased region" description="Low complexity" evidence="1">
    <location>
        <begin position="272"/>
        <end position="283"/>
    </location>
</feature>
<dbReference type="AlphaFoldDB" id="A0A7Y9LQY0"/>
<evidence type="ECO:0008006" key="5">
    <source>
        <dbReference type="Google" id="ProtNLM"/>
    </source>
</evidence>
<feature type="compositionally biased region" description="Low complexity" evidence="1">
    <location>
        <begin position="1"/>
        <end position="18"/>
    </location>
</feature>
<keyword evidence="2" id="KW-0472">Membrane</keyword>
<feature type="compositionally biased region" description="Polar residues" evidence="1">
    <location>
        <begin position="31"/>
        <end position="72"/>
    </location>
</feature>
<keyword evidence="4" id="KW-1185">Reference proteome</keyword>
<proteinExistence type="predicted"/>
<feature type="region of interest" description="Disordered" evidence="1">
    <location>
        <begin position="1"/>
        <end position="73"/>
    </location>
</feature>
<keyword evidence="2" id="KW-0812">Transmembrane</keyword>
<reference evidence="3 4" key="1">
    <citation type="submission" date="2020-07" db="EMBL/GenBank/DDBJ databases">
        <title>Sequencing the genomes of 1000 actinobacteria strains.</title>
        <authorList>
            <person name="Klenk H.-P."/>
        </authorList>
    </citation>
    <scope>NUCLEOTIDE SEQUENCE [LARGE SCALE GENOMIC DNA]</scope>
    <source>
        <strain evidence="3 4">DSM 102047</strain>
    </source>
</reference>
<dbReference type="EMBL" id="JACBYQ010000001">
    <property type="protein sequence ID" value="NYE93962.1"/>
    <property type="molecule type" value="Genomic_DNA"/>
</dbReference>
<organism evidence="3 4">
    <name type="scientific">Psychromicrobium silvestre</name>
    <dbReference type="NCBI Taxonomy" id="1645614"/>
    <lineage>
        <taxon>Bacteria</taxon>
        <taxon>Bacillati</taxon>
        <taxon>Actinomycetota</taxon>
        <taxon>Actinomycetes</taxon>
        <taxon>Micrococcales</taxon>
        <taxon>Micrococcaceae</taxon>
        <taxon>Psychromicrobium</taxon>
    </lineage>
</organism>
<evidence type="ECO:0000313" key="3">
    <source>
        <dbReference type="EMBL" id="NYE93962.1"/>
    </source>
</evidence>
<evidence type="ECO:0000313" key="4">
    <source>
        <dbReference type="Proteomes" id="UP000521748"/>
    </source>
</evidence>
<name>A0A7Y9LQY0_9MICC</name>
<dbReference type="Proteomes" id="UP000521748">
    <property type="component" value="Unassembled WGS sequence"/>
</dbReference>
<feature type="compositionally biased region" description="Polar residues" evidence="1">
    <location>
        <begin position="296"/>
        <end position="305"/>
    </location>
</feature>
<feature type="transmembrane region" description="Helical" evidence="2">
    <location>
        <begin position="124"/>
        <end position="146"/>
    </location>
</feature>
<keyword evidence="2" id="KW-1133">Transmembrane helix</keyword>
<sequence length="305" mass="31313">MTQPQATRTSRPTATSSRRAPKAPILRTDQRVSAPSASPQNKSPQSGSAQGRSAQNQGAQSKGPRSTSQSKNLGDINLNAATAGATARVLNPLSSPLGSEAAPSRARTPLSLVRSQPGRRRAPFVVFCFLALVAAMATVLVLNISVSSGQYELVQLNNKKDTLVKQNQVLTQQVQNAQAPQNLVKRAQQLGMVAANTTGQINVDTQTIAGSPAPATAQAKPMPLIAAPEIGGMLPASATTTGTEASSKTTSNAAPLAASADLGSAPFSSSYTPAPETAPAAQTVSQPDLHGGTIPSPEQKTPNQN</sequence>
<dbReference type="RefSeq" id="WP_246279395.1">
    <property type="nucleotide sequence ID" value="NZ_JACBYQ010000001.1"/>
</dbReference>
<evidence type="ECO:0000256" key="1">
    <source>
        <dbReference type="SAM" id="MobiDB-lite"/>
    </source>
</evidence>
<feature type="region of interest" description="Disordered" evidence="1">
    <location>
        <begin position="261"/>
        <end position="305"/>
    </location>
</feature>
<comment type="caution">
    <text evidence="3">The sequence shown here is derived from an EMBL/GenBank/DDBJ whole genome shotgun (WGS) entry which is preliminary data.</text>
</comment>